<dbReference type="GO" id="GO:0032099">
    <property type="term" value="P:negative regulation of appetite"/>
    <property type="evidence" value="ECO:0007669"/>
    <property type="project" value="InterPro"/>
</dbReference>
<reference evidence="5" key="1">
    <citation type="submission" date="2021-04" db="EMBL/GenBank/DDBJ databases">
        <authorList>
            <consortium name="Wellcome Sanger Institute Data Sharing"/>
        </authorList>
    </citation>
    <scope>NUCLEOTIDE SEQUENCE [LARGE SCALE GENOMIC DNA]</scope>
</reference>
<dbReference type="GO" id="GO:0043410">
    <property type="term" value="P:positive regulation of MAPK cascade"/>
    <property type="evidence" value="ECO:0007669"/>
    <property type="project" value="InterPro"/>
</dbReference>
<proteinExistence type="inferred from homology"/>
<keyword evidence="3" id="KW-0964">Secreted</keyword>
<dbReference type="PANTHER" id="PTHR16655">
    <property type="entry name" value="COCAINE AND AMPHETAMINE REGULATED TRANSCRIPT PROTEIN"/>
    <property type="match status" value="1"/>
</dbReference>
<comment type="subcellular location">
    <subcellularLocation>
        <location evidence="1">Secreted</location>
    </subcellularLocation>
</comment>
<comment type="similarity">
    <text evidence="2">Belongs to the CART family.</text>
</comment>
<dbReference type="GO" id="GO:0005184">
    <property type="term" value="F:neuropeptide hormone activity"/>
    <property type="evidence" value="ECO:0007669"/>
    <property type="project" value="InterPro"/>
</dbReference>
<dbReference type="Ensembl" id="ENSATET00000026456.2">
    <property type="protein sequence ID" value="ENSATEP00000026037.2"/>
    <property type="gene ID" value="ENSATEG00000018048.2"/>
</dbReference>
<dbReference type="SUPFAM" id="SSF64546">
    <property type="entry name" value="Satiety factor CART (cocaine and amphetamine regulated transcript)"/>
    <property type="match status" value="1"/>
</dbReference>
<reference evidence="5" key="2">
    <citation type="submission" date="2025-08" db="UniProtKB">
        <authorList>
            <consortium name="Ensembl"/>
        </authorList>
    </citation>
    <scope>IDENTIFICATION</scope>
</reference>
<evidence type="ECO:0000313" key="5">
    <source>
        <dbReference type="Ensembl" id="ENSATEP00000026037.2"/>
    </source>
</evidence>
<reference evidence="5" key="3">
    <citation type="submission" date="2025-09" db="UniProtKB">
        <authorList>
            <consortium name="Ensembl"/>
        </authorList>
    </citation>
    <scope>IDENTIFICATION</scope>
</reference>
<sequence length="107" mass="12090">MPSLLISPGFLQKIVLLSLQQLNDDMRLNTSILVRLGRGFLHKEYCSLCLILHNVLEKLQSRKFLMCVCVAQCEVGALCSVKKGPRFGQLCDCHKGSRCNYVFLKCL</sequence>
<dbReference type="GO" id="GO:0007186">
    <property type="term" value="P:G protein-coupled receptor signaling pathway"/>
    <property type="evidence" value="ECO:0007669"/>
    <property type="project" value="InterPro"/>
</dbReference>
<dbReference type="InParanoid" id="A0A3Q1IVC0"/>
<keyword evidence="6" id="KW-1185">Reference proteome</keyword>
<evidence type="ECO:0000256" key="1">
    <source>
        <dbReference type="ARBA" id="ARBA00004613"/>
    </source>
</evidence>
<dbReference type="GO" id="GO:0005615">
    <property type="term" value="C:extracellular space"/>
    <property type="evidence" value="ECO:0007669"/>
    <property type="project" value="InterPro"/>
</dbReference>
<dbReference type="Proteomes" id="UP000265040">
    <property type="component" value="Chromosome 16"/>
</dbReference>
<dbReference type="Gene3D" id="4.10.40.30">
    <property type="entry name" value="CART, C-terminal domain"/>
    <property type="match status" value="1"/>
</dbReference>
<evidence type="ECO:0000256" key="3">
    <source>
        <dbReference type="ARBA" id="ARBA00022525"/>
    </source>
</evidence>
<evidence type="ECO:0000256" key="4">
    <source>
        <dbReference type="ARBA" id="ARBA00023157"/>
    </source>
</evidence>
<organism evidence="5 6">
    <name type="scientific">Anabas testudineus</name>
    <name type="common">Climbing perch</name>
    <name type="synonym">Anthias testudineus</name>
    <dbReference type="NCBI Taxonomy" id="64144"/>
    <lineage>
        <taxon>Eukaryota</taxon>
        <taxon>Metazoa</taxon>
        <taxon>Chordata</taxon>
        <taxon>Craniata</taxon>
        <taxon>Vertebrata</taxon>
        <taxon>Euteleostomi</taxon>
        <taxon>Actinopterygii</taxon>
        <taxon>Neopterygii</taxon>
        <taxon>Teleostei</taxon>
        <taxon>Neoteleostei</taxon>
        <taxon>Acanthomorphata</taxon>
        <taxon>Anabantaria</taxon>
        <taxon>Anabantiformes</taxon>
        <taxon>Anabantoidei</taxon>
        <taxon>Anabantidae</taxon>
        <taxon>Anabas</taxon>
    </lineage>
</organism>
<protein>
    <submittedName>
        <fullName evidence="5">Uncharacterized protein</fullName>
    </submittedName>
</protein>
<dbReference type="OrthoDB" id="8911843at2759"/>
<keyword evidence="4" id="KW-1015">Disulfide bond</keyword>
<dbReference type="InterPro" id="IPR009106">
    <property type="entry name" value="CART"/>
</dbReference>
<accession>A0A3Q1IVC0</accession>
<dbReference type="InterPro" id="IPR036722">
    <property type="entry name" value="CART_C_sf"/>
</dbReference>
<dbReference type="GO" id="GO:0009267">
    <property type="term" value="P:cellular response to starvation"/>
    <property type="evidence" value="ECO:0007669"/>
    <property type="project" value="InterPro"/>
</dbReference>
<dbReference type="AlphaFoldDB" id="A0A3Q1IVC0"/>
<dbReference type="GO" id="GO:0008343">
    <property type="term" value="P:adult feeding behavior"/>
    <property type="evidence" value="ECO:0007669"/>
    <property type="project" value="InterPro"/>
</dbReference>
<evidence type="ECO:0000256" key="2">
    <source>
        <dbReference type="ARBA" id="ARBA00005294"/>
    </source>
</evidence>
<dbReference type="GeneTree" id="ENSGT00940000178627"/>
<name>A0A3Q1IVC0_ANATE</name>
<dbReference type="Pfam" id="PF06373">
    <property type="entry name" value="CART"/>
    <property type="match status" value="1"/>
</dbReference>
<evidence type="ECO:0000313" key="6">
    <source>
        <dbReference type="Proteomes" id="UP000265040"/>
    </source>
</evidence>